<dbReference type="Pfam" id="PF16786">
    <property type="entry name" value="RecA_dep_nuc"/>
    <property type="match status" value="1"/>
</dbReference>
<evidence type="ECO:0000313" key="2">
    <source>
        <dbReference type="Proteomes" id="UP001218208"/>
    </source>
</evidence>
<accession>A0AAI9FVC5</accession>
<reference evidence="1" key="1">
    <citation type="submission" date="2022-07" db="EMBL/GenBank/DDBJ databases">
        <authorList>
            <consortium name="DAFM: The Division of Animal and Food Microbiology"/>
        </authorList>
    </citation>
    <scope>NUCLEOTIDE SEQUENCE</scope>
    <source>
        <strain evidence="1">19MO01SH01-2</strain>
    </source>
</reference>
<name>A0AAI9FVC5_STEMA</name>
<gene>
    <name evidence="1" type="ORF">QEG23_002229</name>
</gene>
<evidence type="ECO:0000313" key="1">
    <source>
        <dbReference type="EMBL" id="EKT4092709.1"/>
    </source>
</evidence>
<comment type="caution">
    <text evidence="1">The sequence shown here is derived from an EMBL/GenBank/DDBJ whole genome shotgun (WGS) entry which is preliminary data.</text>
</comment>
<organism evidence="1 2">
    <name type="scientific">Stenotrophomonas maltophilia</name>
    <name type="common">Pseudomonas maltophilia</name>
    <name type="synonym">Xanthomonas maltophilia</name>
    <dbReference type="NCBI Taxonomy" id="40324"/>
    <lineage>
        <taxon>Bacteria</taxon>
        <taxon>Pseudomonadati</taxon>
        <taxon>Pseudomonadota</taxon>
        <taxon>Gammaproteobacteria</taxon>
        <taxon>Lysobacterales</taxon>
        <taxon>Lysobacteraceae</taxon>
        <taxon>Stenotrophomonas</taxon>
        <taxon>Stenotrophomonas maltophilia group</taxon>
    </lineage>
</organism>
<sequence>MWWSLSLGPPPTQEEMARMELAKTGPCMACLALQMQELLEPELVVYGCDYNHAKSGNLRRGHMFGYALCKWHHMRHPMEGNTFATMRQIYGPSLMDGSRTFHETYGSDDELIANQTFINELRAAA</sequence>
<dbReference type="Gene3D" id="3.30.40.190">
    <property type="match status" value="1"/>
</dbReference>
<dbReference type="Proteomes" id="UP001218208">
    <property type="component" value="Unassembled WGS sequence"/>
</dbReference>
<proteinExistence type="predicted"/>
<protein>
    <submittedName>
        <fullName evidence="1">Uncharacterized protein</fullName>
    </submittedName>
</protein>
<dbReference type="EMBL" id="ABLOJW010000010">
    <property type="protein sequence ID" value="EKT4092709.1"/>
    <property type="molecule type" value="Genomic_DNA"/>
</dbReference>
<dbReference type="AlphaFoldDB" id="A0AAI9FVC5"/>
<dbReference type="InterPro" id="IPR031875">
    <property type="entry name" value="RecA_dep_nuc"/>
</dbReference>